<reference evidence="1" key="1">
    <citation type="submission" date="2011-11" db="EMBL/GenBank/DDBJ databases">
        <title>The Genome Sequence of Fusarium oxysporum PHW808.</title>
        <authorList>
            <consortium name="The Broad Institute Genome Sequencing Platform"/>
            <person name="Ma L.-J."/>
            <person name="Gale L.R."/>
            <person name="Schwartz D.C."/>
            <person name="Zhou S."/>
            <person name="Corby-Kistler H."/>
            <person name="Young S.K."/>
            <person name="Zeng Q."/>
            <person name="Gargeya S."/>
            <person name="Fitzgerald M."/>
            <person name="Haas B."/>
            <person name="Abouelleil A."/>
            <person name="Alvarado L."/>
            <person name="Arachchi H.M."/>
            <person name="Berlin A."/>
            <person name="Brown A."/>
            <person name="Chapman S.B."/>
            <person name="Chen Z."/>
            <person name="Dunbar C."/>
            <person name="Freedman E."/>
            <person name="Gearin G."/>
            <person name="Goldberg J."/>
            <person name="Griggs A."/>
            <person name="Gujja S."/>
            <person name="Heiman D."/>
            <person name="Howarth C."/>
            <person name="Larson L."/>
            <person name="Lui A."/>
            <person name="MacDonald P.J.P."/>
            <person name="Montmayeur A."/>
            <person name="Murphy C."/>
            <person name="Neiman D."/>
            <person name="Pearson M."/>
            <person name="Priest M."/>
            <person name="Roberts A."/>
            <person name="Saif S."/>
            <person name="Shea T."/>
            <person name="Shenoy N."/>
            <person name="Sisk P."/>
            <person name="Stolte C."/>
            <person name="Sykes S."/>
            <person name="Wortman J."/>
            <person name="Nusbaum C."/>
            <person name="Birren B."/>
        </authorList>
    </citation>
    <scope>NUCLEOTIDE SEQUENCE [LARGE SCALE GENOMIC DNA]</scope>
    <source>
        <strain evidence="1">54008</strain>
    </source>
</reference>
<dbReference type="AlphaFoldDB" id="X0IE62"/>
<organism evidence="1">
    <name type="scientific">Fusarium oxysporum f. sp. conglutinans race 2 54008</name>
    <dbReference type="NCBI Taxonomy" id="1089457"/>
    <lineage>
        <taxon>Eukaryota</taxon>
        <taxon>Fungi</taxon>
        <taxon>Dikarya</taxon>
        <taxon>Ascomycota</taxon>
        <taxon>Pezizomycotina</taxon>
        <taxon>Sordariomycetes</taxon>
        <taxon>Hypocreomycetidae</taxon>
        <taxon>Hypocreales</taxon>
        <taxon>Nectriaceae</taxon>
        <taxon>Fusarium</taxon>
        <taxon>Fusarium oxysporum species complex</taxon>
    </lineage>
</organism>
<evidence type="ECO:0000313" key="1">
    <source>
        <dbReference type="EMBL" id="EXL87178.1"/>
    </source>
</evidence>
<proteinExistence type="predicted"/>
<dbReference type="HOGENOM" id="CLU_1992770_0_0_1"/>
<name>X0IE62_FUSOX</name>
<protein>
    <submittedName>
        <fullName evidence="1">Uncharacterized protein</fullName>
    </submittedName>
</protein>
<sequence>MNPILTEPRVLGLLFNTILTSSEGAFGEMIDSAEITCSPQHLHEFAMASSIVKKIGLFELYGPPTADVVWPLSKSRATRQALWPHIFTCLSMIPKGLQENPMGSVPRLPGHGTLQLYWNPPHLAV</sequence>
<reference evidence="1" key="2">
    <citation type="submission" date="2012-05" db="EMBL/GenBank/DDBJ databases">
        <title>The Genome Annotation of Fusarium oxysporum PHW808.</title>
        <authorList>
            <consortium name="The Broad Institute Genomics Platform"/>
            <person name="Ma L.-J."/>
            <person name="Corby-Kistler H."/>
            <person name="Broz K."/>
            <person name="Gale L.R."/>
            <person name="Jonkers W."/>
            <person name="O'Donnell K."/>
            <person name="Ploetz R."/>
            <person name="Steinberg C."/>
            <person name="Schwartz D.C."/>
            <person name="VanEtten H."/>
            <person name="Zhou S."/>
            <person name="Young S.K."/>
            <person name="Zeng Q."/>
            <person name="Gargeya S."/>
            <person name="Fitzgerald M."/>
            <person name="Abouelleil A."/>
            <person name="Alvarado L."/>
            <person name="Chapman S.B."/>
            <person name="Gainer-Dewar J."/>
            <person name="Goldberg J."/>
            <person name="Griggs A."/>
            <person name="Gujja S."/>
            <person name="Hansen M."/>
            <person name="Howarth C."/>
            <person name="Imamovic A."/>
            <person name="Ireland A."/>
            <person name="Larimer J."/>
            <person name="McCowan C."/>
            <person name="Murphy C."/>
            <person name="Pearson M."/>
            <person name="Poon T.W."/>
            <person name="Priest M."/>
            <person name="Roberts A."/>
            <person name="Saif S."/>
            <person name="Shea T."/>
            <person name="Sykes S."/>
            <person name="Wortman J."/>
            <person name="Nusbaum C."/>
            <person name="Birren B."/>
        </authorList>
    </citation>
    <scope>NUCLEOTIDE SEQUENCE</scope>
    <source>
        <strain evidence="1">54008</strain>
    </source>
</reference>
<accession>X0IE62</accession>
<dbReference type="EMBL" id="JH658804">
    <property type="protein sequence ID" value="EXL87178.1"/>
    <property type="molecule type" value="Genomic_DNA"/>
</dbReference>
<dbReference type="Proteomes" id="UP000030676">
    <property type="component" value="Unassembled WGS sequence"/>
</dbReference>
<gene>
    <name evidence="1" type="ORF">FOPG_01493</name>
</gene>